<dbReference type="GO" id="GO:0008233">
    <property type="term" value="F:peptidase activity"/>
    <property type="evidence" value="ECO:0007669"/>
    <property type="project" value="UniProtKB-KW"/>
</dbReference>
<name>A0A8H7RMW2_9FUNG</name>
<keyword evidence="9" id="KW-0012">Acyltransferase</keyword>
<dbReference type="Pfam" id="PF04389">
    <property type="entry name" value="Peptidase_M28"/>
    <property type="match status" value="1"/>
</dbReference>
<evidence type="ECO:0000313" key="13">
    <source>
        <dbReference type="Proteomes" id="UP000603453"/>
    </source>
</evidence>
<evidence type="ECO:0000256" key="2">
    <source>
        <dbReference type="ARBA" id="ARBA00004613"/>
    </source>
</evidence>
<keyword evidence="10" id="KW-0378">Hydrolase</keyword>
<evidence type="ECO:0000313" key="12">
    <source>
        <dbReference type="EMBL" id="KAG2213102.1"/>
    </source>
</evidence>
<reference evidence="12" key="1">
    <citation type="submission" date="2020-12" db="EMBL/GenBank/DDBJ databases">
        <title>Metabolic potential, ecology and presence of endohyphal bacteria is reflected in genomic diversity of Mucoromycotina.</title>
        <authorList>
            <person name="Muszewska A."/>
            <person name="Okrasinska A."/>
            <person name="Steczkiewicz K."/>
            <person name="Drgas O."/>
            <person name="Orlowska M."/>
            <person name="Perlinska-Lenart U."/>
            <person name="Aleksandrzak-Piekarczyk T."/>
            <person name="Szatraj K."/>
            <person name="Zielenkiewicz U."/>
            <person name="Pilsyk S."/>
            <person name="Malc E."/>
            <person name="Mieczkowski P."/>
            <person name="Kruszewska J.S."/>
            <person name="Biernat P."/>
            <person name="Pawlowska J."/>
        </authorList>
    </citation>
    <scope>NUCLEOTIDE SEQUENCE</scope>
    <source>
        <strain evidence="12">WA0000017839</strain>
    </source>
</reference>
<evidence type="ECO:0000256" key="7">
    <source>
        <dbReference type="ARBA" id="ARBA00022833"/>
    </source>
</evidence>
<keyword evidence="4" id="KW-0964">Secreted</keyword>
<dbReference type="InterPro" id="IPR040234">
    <property type="entry name" value="QC/QCL"/>
</dbReference>
<evidence type="ECO:0000256" key="1">
    <source>
        <dbReference type="ARBA" id="ARBA00000001"/>
    </source>
</evidence>
<dbReference type="GO" id="GO:0008270">
    <property type="term" value="F:zinc ion binding"/>
    <property type="evidence" value="ECO:0007669"/>
    <property type="project" value="TreeGrafter"/>
</dbReference>
<dbReference type="GO" id="GO:0006508">
    <property type="term" value="P:proteolysis"/>
    <property type="evidence" value="ECO:0007669"/>
    <property type="project" value="UniProtKB-KW"/>
</dbReference>
<evidence type="ECO:0000259" key="11">
    <source>
        <dbReference type="Pfam" id="PF04389"/>
    </source>
</evidence>
<protein>
    <recommendedName>
        <fullName evidence="10">Peptide hydrolase</fullName>
        <ecNumber evidence="10">3.4.-.-</ecNumber>
    </recommendedName>
</protein>
<dbReference type="Gene3D" id="3.40.630.10">
    <property type="entry name" value="Zn peptidases"/>
    <property type="match status" value="1"/>
</dbReference>
<keyword evidence="10" id="KW-0645">Protease</keyword>
<dbReference type="SUPFAM" id="SSF53187">
    <property type="entry name" value="Zn-dependent exopeptidases"/>
    <property type="match status" value="1"/>
</dbReference>
<organism evidence="12 13">
    <name type="scientific">Mucor saturninus</name>
    <dbReference type="NCBI Taxonomy" id="64648"/>
    <lineage>
        <taxon>Eukaryota</taxon>
        <taxon>Fungi</taxon>
        <taxon>Fungi incertae sedis</taxon>
        <taxon>Mucoromycota</taxon>
        <taxon>Mucoromycotina</taxon>
        <taxon>Mucoromycetes</taxon>
        <taxon>Mucorales</taxon>
        <taxon>Mucorineae</taxon>
        <taxon>Mucoraceae</taxon>
        <taxon>Mucor</taxon>
    </lineage>
</organism>
<dbReference type="InterPro" id="IPR007484">
    <property type="entry name" value="Peptidase_M28"/>
</dbReference>
<comment type="similarity">
    <text evidence="10">Belongs to the peptidase M28 family.</text>
</comment>
<keyword evidence="7 10" id="KW-0862">Zinc</keyword>
<dbReference type="InterPro" id="IPR037457">
    <property type="entry name" value="M28_QC"/>
</dbReference>
<evidence type="ECO:0000256" key="5">
    <source>
        <dbReference type="ARBA" id="ARBA00022679"/>
    </source>
</evidence>
<feature type="chain" id="PRO_5034973378" description="Peptide hydrolase" evidence="10">
    <location>
        <begin position="22"/>
        <end position="352"/>
    </location>
</feature>
<evidence type="ECO:0000256" key="8">
    <source>
        <dbReference type="ARBA" id="ARBA00023157"/>
    </source>
</evidence>
<dbReference type="PANTHER" id="PTHR12283:SF6">
    <property type="entry name" value="GLUTAMINYL-PEPTIDE CYCLOTRANSFERASE-RELATED"/>
    <property type="match status" value="1"/>
</dbReference>
<comment type="similarity">
    <text evidence="3">Belongs to the glutaminyl-peptide cyclotransferase family.</text>
</comment>
<dbReference type="PANTHER" id="PTHR12283">
    <property type="entry name" value="GLUTAMINYL-PEPTIDE CYCLOTRANSFERASE"/>
    <property type="match status" value="1"/>
</dbReference>
<keyword evidence="6 10" id="KW-0479">Metal-binding</keyword>
<feature type="domain" description="Peptidase M28" evidence="11">
    <location>
        <begin position="99"/>
        <end position="335"/>
    </location>
</feature>
<dbReference type="CDD" id="cd03880">
    <property type="entry name" value="M28_QC_like"/>
    <property type="match status" value="1"/>
</dbReference>
<sequence length="352" mass="40310">MKWSMLLNRLFFCCIPLIVQCYKELPNESLRHLAKFTDPERLAVNGTLMKPLLVERVSGTSANIRVREYIVQHFEDLGWHVELDEFTDATPFGEKQFANIIVTQNPDKPSRLVLAAHYDSMYQPDFEFIGATDSAIPCGILMNIAETLDDLLSDGSIHYRQKDKTVQMIFFDGEEAFQQWGPTDSIYGARHLAEKWESSIVTHPKKVMKNRLDQMEVLVLLDLLGTPNAQFPNFYRSTSWLFYKLIGIENRLNNQSILKTVSSKTGERLISMFNPNSFLTFMGEAIGDDHVPFLTRGVNILHMIPHPFPSVWHNRGDNADCIDQAVVENLAVIFRTFAAEYLELDPLPHNEL</sequence>
<feature type="signal peptide" evidence="10">
    <location>
        <begin position="1"/>
        <end position="21"/>
    </location>
</feature>
<accession>A0A8H7RMW2</accession>
<evidence type="ECO:0000256" key="10">
    <source>
        <dbReference type="RuleBase" id="RU361240"/>
    </source>
</evidence>
<dbReference type="GO" id="GO:0016603">
    <property type="term" value="F:glutaminyl-peptide cyclotransferase activity"/>
    <property type="evidence" value="ECO:0007669"/>
    <property type="project" value="UniProtKB-EC"/>
</dbReference>
<evidence type="ECO:0000256" key="9">
    <source>
        <dbReference type="ARBA" id="ARBA00023315"/>
    </source>
</evidence>
<dbReference type="FunFam" id="3.40.630.10:FF:000029">
    <property type="entry name" value="Glutaminyl-peptide cyclotransferase"/>
    <property type="match status" value="1"/>
</dbReference>
<evidence type="ECO:0000256" key="6">
    <source>
        <dbReference type="ARBA" id="ARBA00022723"/>
    </source>
</evidence>
<keyword evidence="13" id="KW-1185">Reference proteome</keyword>
<dbReference type="AlphaFoldDB" id="A0A8H7RMW2"/>
<dbReference type="EC" id="3.4.-.-" evidence="10"/>
<keyword evidence="10" id="KW-0732">Signal</keyword>
<evidence type="ECO:0000256" key="4">
    <source>
        <dbReference type="ARBA" id="ARBA00022525"/>
    </source>
</evidence>
<dbReference type="EMBL" id="JAEPRD010000004">
    <property type="protein sequence ID" value="KAG2213102.1"/>
    <property type="molecule type" value="Genomic_DNA"/>
</dbReference>
<keyword evidence="5" id="KW-0808">Transferase</keyword>
<evidence type="ECO:0000256" key="3">
    <source>
        <dbReference type="ARBA" id="ARBA00006014"/>
    </source>
</evidence>
<comment type="catalytic activity">
    <reaction evidence="1">
        <text>N-terminal L-glutaminyl-[peptide] = N-terminal 5-oxo-L-prolyl-[peptide] + NH4(+)</text>
        <dbReference type="Rhea" id="RHEA:23652"/>
        <dbReference type="Rhea" id="RHEA-COMP:11736"/>
        <dbReference type="Rhea" id="RHEA-COMP:11846"/>
        <dbReference type="ChEBI" id="CHEBI:28938"/>
        <dbReference type="ChEBI" id="CHEBI:64722"/>
        <dbReference type="ChEBI" id="CHEBI:87215"/>
        <dbReference type="EC" id="2.3.2.5"/>
    </reaction>
</comment>
<keyword evidence="8" id="KW-1015">Disulfide bond</keyword>
<comment type="subcellular location">
    <subcellularLocation>
        <location evidence="2">Secreted</location>
    </subcellularLocation>
</comment>
<dbReference type="Proteomes" id="UP000603453">
    <property type="component" value="Unassembled WGS sequence"/>
</dbReference>
<proteinExistence type="inferred from homology"/>
<comment type="caution">
    <text evidence="12">The sequence shown here is derived from an EMBL/GenBank/DDBJ whole genome shotgun (WGS) entry which is preliminary data.</text>
</comment>
<dbReference type="OrthoDB" id="3907302at2759"/>
<dbReference type="GO" id="GO:0005576">
    <property type="term" value="C:extracellular region"/>
    <property type="evidence" value="ECO:0007669"/>
    <property type="project" value="UniProtKB-SubCell"/>
</dbReference>
<gene>
    <name evidence="12" type="ORF">INT47_011251</name>
</gene>